<dbReference type="PANTHER" id="PTHR30371:SF0">
    <property type="entry name" value="SEC-INDEPENDENT PROTEIN TRANSLOCASE PROTEIN TATC, CHLOROPLASTIC-RELATED"/>
    <property type="match status" value="1"/>
</dbReference>
<evidence type="ECO:0000313" key="7">
    <source>
        <dbReference type="EMBL" id="CAB4878446.1"/>
    </source>
</evidence>
<feature type="transmembrane region" description="Helical" evidence="6">
    <location>
        <begin position="198"/>
        <end position="216"/>
    </location>
</feature>
<dbReference type="Pfam" id="PF00902">
    <property type="entry name" value="TatC"/>
    <property type="match status" value="1"/>
</dbReference>
<evidence type="ECO:0000256" key="4">
    <source>
        <dbReference type="ARBA" id="ARBA00023136"/>
    </source>
</evidence>
<dbReference type="AlphaFoldDB" id="A0A6J7E663"/>
<proteinExistence type="inferred from homology"/>
<evidence type="ECO:0000256" key="3">
    <source>
        <dbReference type="ARBA" id="ARBA00022989"/>
    </source>
</evidence>
<feature type="transmembrane region" description="Helical" evidence="6">
    <location>
        <begin position="75"/>
        <end position="96"/>
    </location>
</feature>
<feature type="transmembrane region" description="Helical" evidence="6">
    <location>
        <begin position="21"/>
        <end position="39"/>
    </location>
</feature>
<dbReference type="PANTHER" id="PTHR30371">
    <property type="entry name" value="SEC-INDEPENDENT PROTEIN TRANSLOCASE PROTEIN TATC"/>
    <property type="match status" value="1"/>
</dbReference>
<dbReference type="GO" id="GO:0043953">
    <property type="term" value="P:protein transport by the Tat complex"/>
    <property type="evidence" value="ECO:0007669"/>
    <property type="project" value="TreeGrafter"/>
</dbReference>
<gene>
    <name evidence="7" type="ORF">UFOPK3402_01091</name>
</gene>
<dbReference type="InterPro" id="IPR002033">
    <property type="entry name" value="TatC"/>
</dbReference>
<feature type="compositionally biased region" description="Acidic residues" evidence="5">
    <location>
        <begin position="255"/>
        <end position="267"/>
    </location>
</feature>
<sequence>MAKSAAAMPLTEHLRELRSRLVKAGLAIAIGMVVGWTYYDQIFAWLSRPFESVVDQARGDGRTITLALTGVADPFVLQMQVAAVAGLVLSAPIWLYQLWRFVTPGLHRHEKRWAIGFAAVATPLFGAGVLLAYLVLPYGLEILFGFTPEGVENIVSVDRYLSFFLRTILVFGVGFLAPLLLVLLNFAGILTGARLISWWRWIIFTVFIFAAVATPTGDPINLMLLAGPLLILVVIAVGVCVLNDRRRARKRASEDDFSELSDDEISPLDDSAPI</sequence>
<dbReference type="HAMAP" id="MF_00902">
    <property type="entry name" value="TatC"/>
    <property type="match status" value="1"/>
</dbReference>
<feature type="transmembrane region" description="Helical" evidence="6">
    <location>
        <begin position="222"/>
        <end position="242"/>
    </location>
</feature>
<keyword evidence="3 6" id="KW-1133">Transmembrane helix</keyword>
<evidence type="ECO:0000256" key="6">
    <source>
        <dbReference type="SAM" id="Phobius"/>
    </source>
</evidence>
<protein>
    <submittedName>
        <fullName evidence="7">Unannotated protein</fullName>
    </submittedName>
</protein>
<feature type="region of interest" description="Disordered" evidence="5">
    <location>
        <begin position="255"/>
        <end position="274"/>
    </location>
</feature>
<feature type="transmembrane region" description="Helical" evidence="6">
    <location>
        <begin position="117"/>
        <end position="140"/>
    </location>
</feature>
<evidence type="ECO:0000256" key="5">
    <source>
        <dbReference type="SAM" id="MobiDB-lite"/>
    </source>
</evidence>
<dbReference type="GO" id="GO:0009977">
    <property type="term" value="F:proton motive force dependent protein transmembrane transporter activity"/>
    <property type="evidence" value="ECO:0007669"/>
    <property type="project" value="TreeGrafter"/>
</dbReference>
<name>A0A6J7E663_9ZZZZ</name>
<evidence type="ECO:0000256" key="2">
    <source>
        <dbReference type="ARBA" id="ARBA00022692"/>
    </source>
</evidence>
<dbReference type="GO" id="GO:0033281">
    <property type="term" value="C:TAT protein transport complex"/>
    <property type="evidence" value="ECO:0007669"/>
    <property type="project" value="TreeGrafter"/>
</dbReference>
<dbReference type="PRINTS" id="PR01840">
    <property type="entry name" value="TATCFAMILY"/>
</dbReference>
<dbReference type="NCBIfam" id="TIGR00945">
    <property type="entry name" value="tatC"/>
    <property type="match status" value="1"/>
</dbReference>
<organism evidence="7">
    <name type="scientific">freshwater metagenome</name>
    <dbReference type="NCBI Taxonomy" id="449393"/>
    <lineage>
        <taxon>unclassified sequences</taxon>
        <taxon>metagenomes</taxon>
        <taxon>ecological metagenomes</taxon>
    </lineage>
</organism>
<reference evidence="7" key="1">
    <citation type="submission" date="2020-05" db="EMBL/GenBank/DDBJ databases">
        <authorList>
            <person name="Chiriac C."/>
            <person name="Salcher M."/>
            <person name="Ghai R."/>
            <person name="Kavagutti S V."/>
        </authorList>
    </citation>
    <scope>NUCLEOTIDE SEQUENCE</scope>
</reference>
<dbReference type="GO" id="GO:0065002">
    <property type="term" value="P:intracellular protein transmembrane transport"/>
    <property type="evidence" value="ECO:0007669"/>
    <property type="project" value="TreeGrafter"/>
</dbReference>
<dbReference type="EMBL" id="CAFBLS010000127">
    <property type="protein sequence ID" value="CAB4878446.1"/>
    <property type="molecule type" value="Genomic_DNA"/>
</dbReference>
<evidence type="ECO:0000256" key="1">
    <source>
        <dbReference type="ARBA" id="ARBA00004141"/>
    </source>
</evidence>
<keyword evidence="2 6" id="KW-0812">Transmembrane</keyword>
<comment type="subcellular location">
    <subcellularLocation>
        <location evidence="1">Membrane</location>
        <topology evidence="1">Multi-pass membrane protein</topology>
    </subcellularLocation>
</comment>
<feature type="transmembrane region" description="Helical" evidence="6">
    <location>
        <begin position="160"/>
        <end position="186"/>
    </location>
</feature>
<keyword evidence="4 6" id="KW-0472">Membrane</keyword>
<accession>A0A6J7E663</accession>